<proteinExistence type="predicted"/>
<dbReference type="Proteomes" id="UP001320609">
    <property type="component" value="Unassembled WGS sequence"/>
</dbReference>
<keyword evidence="2" id="KW-1185">Reference proteome</keyword>
<dbReference type="EMBL" id="JAKVTW010000016">
    <property type="protein sequence ID" value="MCH4813135.1"/>
    <property type="molecule type" value="Genomic_DNA"/>
</dbReference>
<accession>A0ABS9SAK0</accession>
<protein>
    <submittedName>
        <fullName evidence="1">Uncharacterized protein</fullName>
    </submittedName>
</protein>
<reference evidence="1 2" key="1">
    <citation type="submission" date="2022-03" db="EMBL/GenBank/DDBJ databases">
        <title>Genomic signatures underlying metal tolerance in selected Arctic bacterial isolates.</title>
        <authorList>
            <person name="Thomas F.A."/>
            <person name="Venkatachalam S."/>
            <person name="Krishnan K.P."/>
        </authorList>
    </citation>
    <scope>NUCLEOTIDE SEQUENCE [LARGE SCALE GENOMIC DNA]</scope>
    <source>
        <strain evidence="1 2">HM116</strain>
    </source>
</reference>
<gene>
    <name evidence="1" type="ORF">MLE19_17510</name>
</gene>
<comment type="caution">
    <text evidence="1">The sequence shown here is derived from an EMBL/GenBank/DDBJ whole genome shotgun (WGS) entry which is preliminary data.</text>
</comment>
<organism evidence="1 2">
    <name type="scientific">Vreelandella neptunia</name>
    <dbReference type="NCBI Taxonomy" id="115551"/>
    <lineage>
        <taxon>Bacteria</taxon>
        <taxon>Pseudomonadati</taxon>
        <taxon>Pseudomonadota</taxon>
        <taxon>Gammaproteobacteria</taxon>
        <taxon>Oceanospirillales</taxon>
        <taxon>Halomonadaceae</taxon>
        <taxon>Vreelandella</taxon>
    </lineage>
</organism>
<sequence>MTNIKRVTPVVVLTRVEEGDSVSYKVEQKFSVDNIEVAIQHSCFAYNNNPVAVTDFDRDSFQPLNTELERKLIDHYGDTSKAFEIYELISIEASKEARSVL</sequence>
<evidence type="ECO:0000313" key="1">
    <source>
        <dbReference type="EMBL" id="MCH4813135.1"/>
    </source>
</evidence>
<name>A0ABS9SAK0_9GAMM</name>
<evidence type="ECO:0000313" key="2">
    <source>
        <dbReference type="Proteomes" id="UP001320609"/>
    </source>
</evidence>
<dbReference type="RefSeq" id="WP_240719419.1">
    <property type="nucleotide sequence ID" value="NZ_JAKVTW010000016.1"/>
</dbReference>